<accession>A0ABR6EWS9</accession>
<keyword evidence="1" id="KW-0732">Signal</keyword>
<proteinExistence type="predicted"/>
<organism evidence="3 4">
    <name type="scientific">Pedobacter gandavensis</name>
    <dbReference type="NCBI Taxonomy" id="2679963"/>
    <lineage>
        <taxon>Bacteria</taxon>
        <taxon>Pseudomonadati</taxon>
        <taxon>Bacteroidota</taxon>
        <taxon>Sphingobacteriia</taxon>
        <taxon>Sphingobacteriales</taxon>
        <taxon>Sphingobacteriaceae</taxon>
        <taxon>Pedobacter</taxon>
    </lineage>
</organism>
<gene>
    <name evidence="3" type="ORF">GM920_12570</name>
</gene>
<dbReference type="PANTHER" id="PTHR39200:SF1">
    <property type="entry name" value="AUTO-TRANSPORTER ADHESIN HEAD GIN DOMAIN-CONTAINING PROTEIN-RELATED"/>
    <property type="match status" value="1"/>
</dbReference>
<dbReference type="PANTHER" id="PTHR39200">
    <property type="entry name" value="HYPOTHETICAL EXPORTED PROTEIN"/>
    <property type="match status" value="1"/>
</dbReference>
<evidence type="ECO:0000256" key="1">
    <source>
        <dbReference type="SAM" id="SignalP"/>
    </source>
</evidence>
<dbReference type="Proteomes" id="UP000636110">
    <property type="component" value="Unassembled WGS sequence"/>
</dbReference>
<dbReference type="Gene3D" id="2.160.20.120">
    <property type="match status" value="1"/>
</dbReference>
<protein>
    <submittedName>
        <fullName evidence="3">DUF2807 domain-containing protein</fullName>
    </submittedName>
</protein>
<name>A0ABR6EWS9_9SPHI</name>
<dbReference type="Pfam" id="PF10988">
    <property type="entry name" value="DUF2807"/>
    <property type="match status" value="1"/>
</dbReference>
<evidence type="ECO:0000259" key="2">
    <source>
        <dbReference type="Pfam" id="PF10988"/>
    </source>
</evidence>
<feature type="chain" id="PRO_5045439970" evidence="1">
    <location>
        <begin position="32"/>
        <end position="254"/>
    </location>
</feature>
<evidence type="ECO:0000313" key="3">
    <source>
        <dbReference type="EMBL" id="MBB2149734.1"/>
    </source>
</evidence>
<comment type="caution">
    <text evidence="3">The sequence shown here is derived from an EMBL/GenBank/DDBJ whole genome shotgun (WGS) entry which is preliminary data.</text>
</comment>
<keyword evidence="4" id="KW-1185">Reference proteome</keyword>
<evidence type="ECO:0000313" key="4">
    <source>
        <dbReference type="Proteomes" id="UP000636110"/>
    </source>
</evidence>
<feature type="domain" description="Putative auto-transporter adhesin head GIN" evidence="2">
    <location>
        <begin position="51"/>
        <end position="238"/>
    </location>
</feature>
<sequence>MASYRKPKNNMKKLSLLFTIALLSLGLGSQAKNPIRISASHLLKEDRQVSNFNGIAIGGSLKVYVKLGNTESLRLEGDQEAIDELTSEVKDGTLTIRPKRSQWKEWFKKFNNSKVTAYITAKKLTSLAVSGSGNIEVEQAISADAFSTAISGSGNIKATVNCQSFQSSISGSGVLNISGKAKTATVAISGSGNFNGRALSADHVEAHVSGSGSIYIGAKESLTAAISGSGNINYAGNPTIKKALAGSGKLRKTD</sequence>
<feature type="signal peptide" evidence="1">
    <location>
        <begin position="1"/>
        <end position="31"/>
    </location>
</feature>
<dbReference type="EMBL" id="WNXC01000004">
    <property type="protein sequence ID" value="MBB2149734.1"/>
    <property type="molecule type" value="Genomic_DNA"/>
</dbReference>
<reference evidence="3 4" key="1">
    <citation type="submission" date="2019-11" db="EMBL/GenBank/DDBJ databases">
        <title>Description of Pedobacter sp. LMG 31462T.</title>
        <authorList>
            <person name="Carlier A."/>
            <person name="Qi S."/>
            <person name="Vandamme P."/>
        </authorList>
    </citation>
    <scope>NUCLEOTIDE SEQUENCE [LARGE SCALE GENOMIC DNA]</scope>
    <source>
        <strain evidence="3 4">LMG 31462</strain>
    </source>
</reference>
<dbReference type="InterPro" id="IPR021255">
    <property type="entry name" value="DUF2807"/>
</dbReference>